<keyword evidence="7" id="KW-1185">Reference proteome</keyword>
<dbReference type="InterPro" id="IPR003593">
    <property type="entry name" value="AAA+_ATPase"/>
</dbReference>
<proteinExistence type="inferred from homology"/>
<dbReference type="GO" id="GO:0005524">
    <property type="term" value="F:ATP binding"/>
    <property type="evidence" value="ECO:0007669"/>
    <property type="project" value="UniProtKB-KW"/>
</dbReference>
<sequence length="295" mass="30862">MSLSSATPAVIEANGVTHRHGRGRRATHALRECSFRVPEGSVCALVGPNGAGKTTLLRIVAGLVRPTSGSVGVLGAAPGTHRDRVGYLDQSQPLHENLSVADTLTMGARLNSGHWDARYAADIVAAGGLDPQRGVRGLSGGQRTRLSLALALGKRPELLLLDEPMAGLDPLARRELMGVLLADAAERGTSVLLSSHVVAELAEACDHLLLIGGGRVRLGGSIDALLAAHRVVTSMDGDLSPHTVIESRPSGRGLTTLIRPRGPVRAAVRPEEPRLEEVILAHLRTPSAPALLLPD</sequence>
<dbReference type="SUPFAM" id="SSF52540">
    <property type="entry name" value="P-loop containing nucleoside triphosphate hydrolases"/>
    <property type="match status" value="1"/>
</dbReference>
<comment type="similarity">
    <text evidence="1">Belongs to the ABC transporter superfamily.</text>
</comment>
<dbReference type="InterPro" id="IPR027417">
    <property type="entry name" value="P-loop_NTPase"/>
</dbReference>
<dbReference type="SMART" id="SM00382">
    <property type="entry name" value="AAA"/>
    <property type="match status" value="1"/>
</dbReference>
<dbReference type="Proteomes" id="UP000190539">
    <property type="component" value="Unassembled WGS sequence"/>
</dbReference>
<evidence type="ECO:0000313" key="7">
    <source>
        <dbReference type="Proteomes" id="UP000190539"/>
    </source>
</evidence>
<dbReference type="CDD" id="cd03230">
    <property type="entry name" value="ABC_DR_subfamily_A"/>
    <property type="match status" value="1"/>
</dbReference>
<organism evidence="6 7">
    <name type="scientific">Streptomyces tsukubensis</name>
    <dbReference type="NCBI Taxonomy" id="83656"/>
    <lineage>
        <taxon>Bacteria</taxon>
        <taxon>Bacillati</taxon>
        <taxon>Actinomycetota</taxon>
        <taxon>Actinomycetes</taxon>
        <taxon>Kitasatosporales</taxon>
        <taxon>Streptomycetaceae</taxon>
        <taxon>Streptomyces</taxon>
    </lineage>
</organism>
<dbReference type="AlphaFoldDB" id="A0A1V4AAW8"/>
<keyword evidence="2" id="KW-0813">Transport</keyword>
<keyword evidence="3" id="KW-0547">Nucleotide-binding</keyword>
<dbReference type="Pfam" id="PF00005">
    <property type="entry name" value="ABC_tran"/>
    <property type="match status" value="1"/>
</dbReference>
<gene>
    <name evidence="6" type="ORF">B1H18_12455</name>
</gene>
<dbReference type="STRING" id="83656.B1H18_12455"/>
<feature type="domain" description="ABC transporter" evidence="5">
    <location>
        <begin position="11"/>
        <end position="238"/>
    </location>
</feature>
<dbReference type="InterPro" id="IPR003439">
    <property type="entry name" value="ABC_transporter-like_ATP-bd"/>
</dbReference>
<evidence type="ECO:0000256" key="4">
    <source>
        <dbReference type="ARBA" id="ARBA00022840"/>
    </source>
</evidence>
<dbReference type="PROSITE" id="PS50893">
    <property type="entry name" value="ABC_TRANSPORTER_2"/>
    <property type="match status" value="1"/>
</dbReference>
<accession>A0A1V4AAW8</accession>
<protein>
    <submittedName>
        <fullName evidence="6">ABC transporter ATP-binding protein</fullName>
    </submittedName>
</protein>
<dbReference type="InterPro" id="IPR017871">
    <property type="entry name" value="ABC_transporter-like_CS"/>
</dbReference>
<dbReference type="GO" id="GO:0016887">
    <property type="term" value="F:ATP hydrolysis activity"/>
    <property type="evidence" value="ECO:0007669"/>
    <property type="project" value="InterPro"/>
</dbReference>
<evidence type="ECO:0000256" key="3">
    <source>
        <dbReference type="ARBA" id="ARBA00022741"/>
    </source>
</evidence>
<dbReference type="RefSeq" id="WP_077967590.1">
    <property type="nucleotide sequence ID" value="NZ_CP045178.1"/>
</dbReference>
<name>A0A1V4AAW8_9ACTN</name>
<keyword evidence="4 6" id="KW-0067">ATP-binding</keyword>
<comment type="caution">
    <text evidence="6">The sequence shown here is derived from an EMBL/GenBank/DDBJ whole genome shotgun (WGS) entry which is preliminary data.</text>
</comment>
<reference evidence="6 7" key="1">
    <citation type="submission" date="2017-02" db="EMBL/GenBank/DDBJ databases">
        <title>Draft Genome Sequence of Streptomyces tsukubaensis F601, a Producer of the immunosuppressant tacrolimus FK506.</title>
        <authorList>
            <person name="Zong G."/>
            <person name="Zhong C."/>
            <person name="Fu J."/>
            <person name="Qin R."/>
            <person name="Cao G."/>
        </authorList>
    </citation>
    <scope>NUCLEOTIDE SEQUENCE [LARGE SCALE GENOMIC DNA]</scope>
    <source>
        <strain evidence="6 7">F601</strain>
    </source>
</reference>
<evidence type="ECO:0000256" key="2">
    <source>
        <dbReference type="ARBA" id="ARBA00022448"/>
    </source>
</evidence>
<evidence type="ECO:0000259" key="5">
    <source>
        <dbReference type="PROSITE" id="PS50893"/>
    </source>
</evidence>
<evidence type="ECO:0000256" key="1">
    <source>
        <dbReference type="ARBA" id="ARBA00005417"/>
    </source>
</evidence>
<dbReference type="PANTHER" id="PTHR43335">
    <property type="entry name" value="ABC TRANSPORTER, ATP-BINDING PROTEIN"/>
    <property type="match status" value="1"/>
</dbReference>
<dbReference type="Gene3D" id="3.40.50.300">
    <property type="entry name" value="P-loop containing nucleotide triphosphate hydrolases"/>
    <property type="match status" value="1"/>
</dbReference>
<dbReference type="OrthoDB" id="9804819at2"/>
<dbReference type="EMBL" id="MVFC01000007">
    <property type="protein sequence ID" value="OON80668.1"/>
    <property type="molecule type" value="Genomic_DNA"/>
</dbReference>
<dbReference type="PROSITE" id="PS00211">
    <property type="entry name" value="ABC_TRANSPORTER_1"/>
    <property type="match status" value="1"/>
</dbReference>
<evidence type="ECO:0000313" key="6">
    <source>
        <dbReference type="EMBL" id="OON80668.1"/>
    </source>
</evidence>